<proteinExistence type="predicted"/>
<dbReference type="GeneID" id="100901943"/>
<keyword evidence="1" id="KW-0732">Signal</keyword>
<accession>A0AAJ6QYU4</accession>
<gene>
    <name evidence="3" type="primary">LOC100901943</name>
</gene>
<evidence type="ECO:0000313" key="2">
    <source>
        <dbReference type="Proteomes" id="UP000694867"/>
    </source>
</evidence>
<dbReference type="RefSeq" id="XP_003748328.1">
    <property type="nucleotide sequence ID" value="XM_003748280.2"/>
</dbReference>
<reference evidence="3" key="1">
    <citation type="submission" date="2025-08" db="UniProtKB">
        <authorList>
            <consortium name="RefSeq"/>
        </authorList>
    </citation>
    <scope>IDENTIFICATION</scope>
</reference>
<dbReference type="KEGG" id="goe:100901943"/>
<dbReference type="Proteomes" id="UP000694867">
    <property type="component" value="Unplaced"/>
</dbReference>
<protein>
    <submittedName>
        <fullName evidence="3">Uncharacterized protein LOC100901943</fullName>
    </submittedName>
</protein>
<name>A0AAJ6QYU4_9ACAR</name>
<feature type="signal peptide" evidence="1">
    <location>
        <begin position="1"/>
        <end position="27"/>
    </location>
</feature>
<organism evidence="2 3">
    <name type="scientific">Galendromus occidentalis</name>
    <name type="common">western predatory mite</name>
    <dbReference type="NCBI Taxonomy" id="34638"/>
    <lineage>
        <taxon>Eukaryota</taxon>
        <taxon>Metazoa</taxon>
        <taxon>Ecdysozoa</taxon>
        <taxon>Arthropoda</taxon>
        <taxon>Chelicerata</taxon>
        <taxon>Arachnida</taxon>
        <taxon>Acari</taxon>
        <taxon>Parasitiformes</taxon>
        <taxon>Mesostigmata</taxon>
        <taxon>Gamasina</taxon>
        <taxon>Phytoseioidea</taxon>
        <taxon>Phytoseiidae</taxon>
        <taxon>Typhlodrominae</taxon>
        <taxon>Galendromus</taxon>
    </lineage>
</organism>
<evidence type="ECO:0000256" key="1">
    <source>
        <dbReference type="SAM" id="SignalP"/>
    </source>
</evidence>
<sequence>MKASLRLAMRSSVLLVLVAFAFVLSVAEQVSAADAATSFGNDVNRDFNTKRIIALLRRSSRQPNALADSCRLYGHSCLGGHGKRSSPVTAEEVDDDGPMYRIDYDWLQSRI</sequence>
<evidence type="ECO:0000313" key="3">
    <source>
        <dbReference type="RefSeq" id="XP_003748328.1"/>
    </source>
</evidence>
<keyword evidence="2" id="KW-1185">Reference proteome</keyword>
<feature type="chain" id="PRO_5042592847" evidence="1">
    <location>
        <begin position="28"/>
        <end position="111"/>
    </location>
</feature>
<dbReference type="AlphaFoldDB" id="A0AAJ6QYU4"/>